<keyword evidence="4" id="KW-1185">Reference proteome</keyword>
<feature type="compositionally biased region" description="Basic and acidic residues" evidence="1">
    <location>
        <begin position="349"/>
        <end position="363"/>
    </location>
</feature>
<proteinExistence type="predicted"/>
<reference evidence="3" key="1">
    <citation type="submission" date="2022-08" db="EMBL/GenBank/DDBJ databases">
        <title>Genome analysis of Corynebacteriales strain.</title>
        <authorList>
            <person name="Lee S.D."/>
        </authorList>
    </citation>
    <scope>NUCLEOTIDE SEQUENCE</scope>
    <source>
        <strain evidence="3">D3-21</strain>
    </source>
</reference>
<keyword evidence="2" id="KW-0472">Membrane</keyword>
<keyword evidence="2" id="KW-1133">Transmembrane helix</keyword>
<name>A0A9X4M0I1_9ACTN</name>
<keyword evidence="2" id="KW-0812">Transmembrane</keyword>
<feature type="transmembrane region" description="Helical" evidence="2">
    <location>
        <begin position="118"/>
        <end position="143"/>
    </location>
</feature>
<sequence length="363" mass="39634">MTDLDPPAVPRPALAQIGAAWRQCRTTVVAALSAIGVLVAVAVVAGIFARRSGARTDFGGMCSRWYDGRGGCRPETALTLTGILALVLPVLLGAVVGVTTFSRRRVDLSSTPSFRAWYLARVLTVFVPISLAMTALGLALGWARPDSTRPIRDYDAPRLEYPQFEISGLVTGGYTFLALMVGSTLALLLRRTVLPIMLTLIVMPIVLIALPLAIRPHYAPALTERQALNGADRYEWSGWGDQLDHDGGWVIGGGYADAQGRTVDVRYSACSGMLASTDSRHRAAKFDDCLRAQGADHYEVRYHRDSRYWRFQLTETALVLTLAGLLTVPALWAARRVRAASDAQRTHSRSSDDDSEPKKQHQE</sequence>
<gene>
    <name evidence="3" type="ORF">NVS88_14395</name>
</gene>
<dbReference type="EMBL" id="JANRHA010000009">
    <property type="protein sequence ID" value="MDG3015748.1"/>
    <property type="molecule type" value="Genomic_DNA"/>
</dbReference>
<dbReference type="Proteomes" id="UP001152755">
    <property type="component" value="Unassembled WGS sequence"/>
</dbReference>
<feature type="region of interest" description="Disordered" evidence="1">
    <location>
        <begin position="341"/>
        <end position="363"/>
    </location>
</feature>
<organism evidence="3 4">
    <name type="scientific">Speluncibacter jeojiensis</name>
    <dbReference type="NCBI Taxonomy" id="2710754"/>
    <lineage>
        <taxon>Bacteria</taxon>
        <taxon>Bacillati</taxon>
        <taxon>Actinomycetota</taxon>
        <taxon>Actinomycetes</taxon>
        <taxon>Mycobacteriales</taxon>
        <taxon>Speluncibacteraceae</taxon>
        <taxon>Speluncibacter</taxon>
    </lineage>
</organism>
<accession>A0A9X4M0I1</accession>
<dbReference type="AlphaFoldDB" id="A0A9X4M0I1"/>
<dbReference type="RefSeq" id="WP_332520227.1">
    <property type="nucleotide sequence ID" value="NZ_JANRHA010000009.1"/>
</dbReference>
<feature type="transmembrane region" description="Helical" evidence="2">
    <location>
        <begin position="77"/>
        <end position="98"/>
    </location>
</feature>
<evidence type="ECO:0000313" key="3">
    <source>
        <dbReference type="EMBL" id="MDG3015748.1"/>
    </source>
</evidence>
<feature type="transmembrane region" description="Helical" evidence="2">
    <location>
        <begin position="313"/>
        <end position="334"/>
    </location>
</feature>
<protein>
    <submittedName>
        <fullName evidence="3">Uncharacterized protein</fullName>
    </submittedName>
</protein>
<evidence type="ECO:0000256" key="2">
    <source>
        <dbReference type="SAM" id="Phobius"/>
    </source>
</evidence>
<evidence type="ECO:0000256" key="1">
    <source>
        <dbReference type="SAM" id="MobiDB-lite"/>
    </source>
</evidence>
<feature type="transmembrane region" description="Helical" evidence="2">
    <location>
        <begin position="194"/>
        <end position="214"/>
    </location>
</feature>
<comment type="caution">
    <text evidence="3">The sequence shown here is derived from an EMBL/GenBank/DDBJ whole genome shotgun (WGS) entry which is preliminary data.</text>
</comment>
<feature type="transmembrane region" description="Helical" evidence="2">
    <location>
        <begin position="28"/>
        <end position="49"/>
    </location>
</feature>
<feature type="transmembrane region" description="Helical" evidence="2">
    <location>
        <begin position="164"/>
        <end position="188"/>
    </location>
</feature>
<evidence type="ECO:0000313" key="4">
    <source>
        <dbReference type="Proteomes" id="UP001152755"/>
    </source>
</evidence>